<dbReference type="STRING" id="5286.A0A0K3CBR3"/>
<evidence type="ECO:0000256" key="1">
    <source>
        <dbReference type="ARBA" id="ARBA00004167"/>
    </source>
</evidence>
<reference evidence="6 7" key="1">
    <citation type="submission" date="2015-07" db="EMBL/GenBank/DDBJ databases">
        <authorList>
            <person name="Cajimat M.N.B."/>
            <person name="Milazzo M.L."/>
            <person name="Fulhorst C.F."/>
        </authorList>
    </citation>
    <scope>NUCLEOTIDE SEQUENCE [LARGE SCALE GENOMIC DNA]</scope>
    <source>
        <strain evidence="6">Single colony</strain>
    </source>
</reference>
<keyword evidence="3" id="KW-1133">Transmembrane helix</keyword>
<organism evidence="6 7">
    <name type="scientific">Rhodotorula toruloides</name>
    <name type="common">Yeast</name>
    <name type="synonym">Rhodosporidium toruloides</name>
    <dbReference type="NCBI Taxonomy" id="5286"/>
    <lineage>
        <taxon>Eukaryota</taxon>
        <taxon>Fungi</taxon>
        <taxon>Dikarya</taxon>
        <taxon>Basidiomycota</taxon>
        <taxon>Pucciniomycotina</taxon>
        <taxon>Microbotryomycetes</taxon>
        <taxon>Sporidiobolales</taxon>
        <taxon>Sporidiobolaceae</taxon>
        <taxon>Rhodotorula</taxon>
    </lineage>
</organism>
<keyword evidence="2" id="KW-0812">Transmembrane</keyword>
<evidence type="ECO:0000256" key="2">
    <source>
        <dbReference type="ARBA" id="ARBA00022692"/>
    </source>
</evidence>
<dbReference type="PANTHER" id="PTHR46426">
    <property type="entry name" value="PROTEIN DISULFIDE-ISOMERASE TMX3"/>
    <property type="match status" value="1"/>
</dbReference>
<feature type="region of interest" description="Disordered" evidence="5">
    <location>
        <begin position="977"/>
        <end position="996"/>
    </location>
</feature>
<dbReference type="GO" id="GO:0016853">
    <property type="term" value="F:isomerase activity"/>
    <property type="evidence" value="ECO:0007669"/>
    <property type="project" value="UniProtKB-KW"/>
</dbReference>
<evidence type="ECO:0000313" key="7">
    <source>
        <dbReference type="Proteomes" id="UP000199069"/>
    </source>
</evidence>
<dbReference type="InterPro" id="IPR052250">
    <property type="entry name" value="PDI_TMX3"/>
</dbReference>
<feature type="compositionally biased region" description="Basic and acidic residues" evidence="5">
    <location>
        <begin position="718"/>
        <end position="740"/>
    </location>
</feature>
<proteinExistence type="predicted"/>
<dbReference type="AlphaFoldDB" id="A0A0K3CBR3"/>
<feature type="region of interest" description="Disordered" evidence="5">
    <location>
        <begin position="668"/>
        <end position="790"/>
    </location>
</feature>
<dbReference type="Proteomes" id="UP000199069">
    <property type="component" value="Unassembled WGS sequence"/>
</dbReference>
<dbReference type="EMBL" id="CWKI01000005">
    <property type="protein sequence ID" value="CTR07194.1"/>
    <property type="molecule type" value="Genomic_DNA"/>
</dbReference>
<sequence>MGKRSVDAFRYFALKAMSATSIKPIANKYELRHAAKEDEVFVLFLHAQDTKKDDMDVALGAAKSRMGSSPVYSSTSPDFFSLFSVPHDQPTFISFKDHSTEPYDTFALPLSTPSHPLPIRKRLDMTRVWLRAAKLPTVSKLNAATFNDLLPTDGNPPLVGLAILSKKGLSNDFDATLRSFERVAKGWAERRRSLPAEKKGRDVLWAWVDGDKWVGWARSMYDVKMGAKDRPRLVVTDPKAPNYWSSTLAGKPLGVDSSAVYELIERGIYTGRAKANLSRQFLECFAFMRRCLFLTGKPRQVSAPQSTVDHFTLFYNWLTSHPLLAFLAVAASWVVIWQLLKKAITPPPVLTTQTLHPQHVTAIPFHRSHAAGELGPPLDDPLPRPSMVPDVARSPEPVQHPKLLHVLSRASTHASTPREEKLDLPLHPVAQDSLPIPRVWQFRWWKRQQRTEDPARRGGEGGGASAPQNVVARTGRGLKGFTGPAGSGIGRSVSHPAKLQDAGRSHEMQAPTLPQLRFSGNKGECSGMHFDSGTKRSVGEVLSPGLASPTLPRSLLSRTQLSPIVGSDASPSMRLPAREAASPRSAGRPIFIAPKRRSRTSPLPPDLTSVAVPPPHDSPSPRTSVYLPVESTLTPAPCSAPVNSATGIFLGPPPISSLRLLGRISQDFAQPPSETPLPPSCPTSRRAGHKDSLRVAAEQSQLAHPARRDASKQLGEADIDKEQERGRDTFGTERRSRHWSDQLAPPVTAFSSPSSDGATAGTLRRRHSVSPVVTPELGGPETEQVEAPSSKSELWLAGVGVVEGGTTRAAAPVEAVPAAVGGASLPPTQLLSPIRTNPNLSASLTTPSRLSHLFALDQAMPRCDPTRPTRRRVLPNSPPSRSLDDPQQPSLPILVHPSGLFVMSHGGTHRSGFAEVESREHFLISCPLYKRARHSFYKHIRLRQTPTIGLLLSNPDFRQPLLDFIDSTGRFPRLTELAKDGQQGRDTREGSGDSGT</sequence>
<gene>
    <name evidence="6" type="primary">FGENESH: predicted gene_5.600</name>
    <name evidence="6" type="ORF">BN2166_0030550</name>
</gene>
<evidence type="ECO:0000256" key="5">
    <source>
        <dbReference type="SAM" id="MobiDB-lite"/>
    </source>
</evidence>
<comment type="subcellular location">
    <subcellularLocation>
        <location evidence="1">Membrane</location>
        <topology evidence="1">Single-pass membrane protein</topology>
    </subcellularLocation>
</comment>
<feature type="region of interest" description="Disordered" evidence="5">
    <location>
        <begin position="563"/>
        <end position="624"/>
    </location>
</feature>
<feature type="region of interest" description="Disordered" evidence="5">
    <location>
        <begin position="451"/>
        <end position="470"/>
    </location>
</feature>
<evidence type="ECO:0000256" key="3">
    <source>
        <dbReference type="ARBA" id="ARBA00022989"/>
    </source>
</evidence>
<name>A0A0K3CBR3_RHOTO</name>
<dbReference type="GO" id="GO:0016020">
    <property type="term" value="C:membrane"/>
    <property type="evidence" value="ECO:0007669"/>
    <property type="project" value="UniProtKB-SubCell"/>
</dbReference>
<keyword evidence="6" id="KW-0413">Isomerase</keyword>
<feature type="region of interest" description="Disordered" evidence="5">
    <location>
        <begin position="482"/>
        <end position="532"/>
    </location>
</feature>
<keyword evidence="4" id="KW-0472">Membrane</keyword>
<protein>
    <submittedName>
        <fullName evidence="6">BY PROTMAP: gi|342321072|gb|EGU13010.1| Protein disulfide isomerase [Rhodotorula glutinis ATCC 204091]</fullName>
    </submittedName>
</protein>
<dbReference type="PANTHER" id="PTHR46426:SF1">
    <property type="entry name" value="PROTEIN DISULFIDE-ISOMERASE TMX3"/>
    <property type="match status" value="1"/>
</dbReference>
<evidence type="ECO:0000313" key="6">
    <source>
        <dbReference type="EMBL" id="CTR07194.1"/>
    </source>
</evidence>
<evidence type="ECO:0000256" key="4">
    <source>
        <dbReference type="ARBA" id="ARBA00023136"/>
    </source>
</evidence>
<dbReference type="GO" id="GO:0005783">
    <property type="term" value="C:endoplasmic reticulum"/>
    <property type="evidence" value="ECO:0007669"/>
    <property type="project" value="TreeGrafter"/>
</dbReference>
<accession>A0A0K3CBR3</accession>
<keyword evidence="7" id="KW-1185">Reference proteome</keyword>
<feature type="region of interest" description="Disordered" evidence="5">
    <location>
        <begin position="859"/>
        <end position="889"/>
    </location>
</feature>